<evidence type="ECO:0000313" key="3">
    <source>
        <dbReference type="EMBL" id="KII68408.1"/>
    </source>
</evidence>
<name>A0A0C2JGM2_THEKT</name>
<dbReference type="SUPFAM" id="SSF110296">
    <property type="entry name" value="Oligoxyloglucan reducing end-specific cellobiohydrolase"/>
    <property type="match status" value="1"/>
</dbReference>
<dbReference type="OrthoDB" id="443634at2759"/>
<dbReference type="Proteomes" id="UP000031668">
    <property type="component" value="Unassembled WGS sequence"/>
</dbReference>
<reference evidence="3 4" key="1">
    <citation type="journal article" date="2014" name="Genome Biol. Evol.">
        <title>The genome of the myxosporean Thelohanellus kitauei shows adaptations to nutrient acquisition within its fish host.</title>
        <authorList>
            <person name="Yang Y."/>
            <person name="Xiong J."/>
            <person name="Zhou Z."/>
            <person name="Huo F."/>
            <person name="Miao W."/>
            <person name="Ran C."/>
            <person name="Liu Y."/>
            <person name="Zhang J."/>
            <person name="Feng J."/>
            <person name="Wang M."/>
            <person name="Wang M."/>
            <person name="Wang L."/>
            <person name="Yao B."/>
        </authorList>
    </citation>
    <scope>NUCLEOTIDE SEQUENCE [LARGE SCALE GENOMIC DNA]</scope>
    <source>
        <strain evidence="3">Wuqing</strain>
    </source>
</reference>
<comment type="caution">
    <text evidence="3">The sequence shown here is derived from an EMBL/GenBank/DDBJ whole genome shotgun (WGS) entry which is preliminary data.</text>
</comment>
<evidence type="ECO:0000313" key="4">
    <source>
        <dbReference type="Proteomes" id="UP000031668"/>
    </source>
</evidence>
<dbReference type="Pfam" id="PF15902">
    <property type="entry name" value="Sortilin-Vps10"/>
    <property type="match status" value="1"/>
</dbReference>
<feature type="domain" description="Sortilin N-terminal" evidence="2">
    <location>
        <begin position="92"/>
        <end position="149"/>
    </location>
</feature>
<keyword evidence="4" id="KW-1185">Reference proteome</keyword>
<organism evidence="3 4">
    <name type="scientific">Thelohanellus kitauei</name>
    <name type="common">Myxosporean</name>
    <dbReference type="NCBI Taxonomy" id="669202"/>
    <lineage>
        <taxon>Eukaryota</taxon>
        <taxon>Metazoa</taxon>
        <taxon>Cnidaria</taxon>
        <taxon>Myxozoa</taxon>
        <taxon>Myxosporea</taxon>
        <taxon>Bivalvulida</taxon>
        <taxon>Platysporina</taxon>
        <taxon>Myxobolidae</taxon>
        <taxon>Thelohanellus</taxon>
    </lineage>
</organism>
<accession>A0A0C2JGM2</accession>
<protein>
    <recommendedName>
        <fullName evidence="2">Sortilin N-terminal domain-containing protein</fullName>
    </recommendedName>
</protein>
<dbReference type="EMBL" id="JWZT01002861">
    <property type="protein sequence ID" value="KII68408.1"/>
    <property type="molecule type" value="Genomic_DNA"/>
</dbReference>
<keyword evidence="1" id="KW-0677">Repeat</keyword>
<dbReference type="InterPro" id="IPR031778">
    <property type="entry name" value="Sortilin_N"/>
</dbReference>
<gene>
    <name evidence="3" type="ORF">RF11_07954</name>
</gene>
<evidence type="ECO:0000256" key="1">
    <source>
        <dbReference type="ARBA" id="ARBA00022737"/>
    </source>
</evidence>
<proteinExistence type="predicted"/>
<dbReference type="AlphaFoldDB" id="A0A0C2JGM2"/>
<evidence type="ECO:0000259" key="2">
    <source>
        <dbReference type="Pfam" id="PF15902"/>
    </source>
</evidence>
<sequence length="157" mass="18151">MEINLPMESNIFIDWRTDGLIYMNFPLSKNKLKTLRSTNSGRIWNELKFLNNENFDAQNPVHFEFSMHDPQSVPSNIITPDIQYQKLKDGLQPFITFDGGYSWKRIPKTKSKVTVLKLSSVIIAADLDTNFINYSLDEGSTWIRAKLFDNSPNDMIV</sequence>